<dbReference type="InterPro" id="IPR015797">
    <property type="entry name" value="NUDIX_hydrolase-like_dom_sf"/>
</dbReference>
<organism evidence="4 5">
    <name type="scientific">candidate division WOR-1 bacterium RIFOXYC12_FULL_54_18</name>
    <dbReference type="NCBI Taxonomy" id="1802584"/>
    <lineage>
        <taxon>Bacteria</taxon>
        <taxon>Bacillati</taxon>
        <taxon>Saganbacteria</taxon>
    </lineage>
</organism>
<feature type="domain" description="Nudix hydrolase" evidence="3">
    <location>
        <begin position="27"/>
        <end position="156"/>
    </location>
</feature>
<evidence type="ECO:0000313" key="5">
    <source>
        <dbReference type="Proteomes" id="UP000178602"/>
    </source>
</evidence>
<dbReference type="Gene3D" id="3.90.79.10">
    <property type="entry name" value="Nucleoside Triphosphate Pyrophosphohydrolase"/>
    <property type="match status" value="1"/>
</dbReference>
<dbReference type="AlphaFoldDB" id="A0A1F4T8C0"/>
<dbReference type="PANTHER" id="PTHR11839:SF18">
    <property type="entry name" value="NUDIX HYDROLASE DOMAIN-CONTAINING PROTEIN"/>
    <property type="match status" value="1"/>
</dbReference>
<dbReference type="PANTHER" id="PTHR11839">
    <property type="entry name" value="UDP/ADP-SUGAR PYROPHOSPHATASE"/>
    <property type="match status" value="1"/>
</dbReference>
<keyword evidence="2" id="KW-0378">Hydrolase</keyword>
<sequence>MFDGRLLKLRVDTVRLPSGKEATREVVEHPGAVAIIAITDDQELVLVRQYRRAAGEVLLEIPAGTLGPGEEGVAAAKRELEEETGYRAKKMTKVFSGFVAPGYSSEAIQFFLAKEMTETRQQTEEDEFIEVDLVDVEACLDLVKQGKIKDNKTIIGIMIADLALKGELA</sequence>
<dbReference type="GO" id="GO:0006753">
    <property type="term" value="P:nucleoside phosphate metabolic process"/>
    <property type="evidence" value="ECO:0007669"/>
    <property type="project" value="TreeGrafter"/>
</dbReference>
<dbReference type="PROSITE" id="PS00893">
    <property type="entry name" value="NUDIX_BOX"/>
    <property type="match status" value="1"/>
</dbReference>
<comment type="cofactor">
    <cofactor evidence="1">
        <name>Mg(2+)</name>
        <dbReference type="ChEBI" id="CHEBI:18420"/>
    </cofactor>
</comment>
<dbReference type="InterPro" id="IPR020084">
    <property type="entry name" value="NUDIX_hydrolase_CS"/>
</dbReference>
<protein>
    <recommendedName>
        <fullName evidence="3">Nudix hydrolase domain-containing protein</fullName>
    </recommendedName>
</protein>
<dbReference type="InterPro" id="IPR000086">
    <property type="entry name" value="NUDIX_hydrolase_dom"/>
</dbReference>
<dbReference type="SUPFAM" id="SSF55811">
    <property type="entry name" value="Nudix"/>
    <property type="match status" value="1"/>
</dbReference>
<evidence type="ECO:0000313" key="4">
    <source>
        <dbReference type="EMBL" id="OGC28948.1"/>
    </source>
</evidence>
<evidence type="ECO:0000259" key="3">
    <source>
        <dbReference type="PROSITE" id="PS51462"/>
    </source>
</evidence>
<dbReference type="EMBL" id="MEUG01000001">
    <property type="protein sequence ID" value="OGC28948.1"/>
    <property type="molecule type" value="Genomic_DNA"/>
</dbReference>
<dbReference type="Proteomes" id="UP000178602">
    <property type="component" value="Unassembled WGS sequence"/>
</dbReference>
<dbReference type="GO" id="GO:0016787">
    <property type="term" value="F:hydrolase activity"/>
    <property type="evidence" value="ECO:0007669"/>
    <property type="project" value="UniProtKB-KW"/>
</dbReference>
<name>A0A1F4T8C0_UNCSA</name>
<dbReference type="GO" id="GO:0019693">
    <property type="term" value="P:ribose phosphate metabolic process"/>
    <property type="evidence" value="ECO:0007669"/>
    <property type="project" value="TreeGrafter"/>
</dbReference>
<evidence type="ECO:0000256" key="1">
    <source>
        <dbReference type="ARBA" id="ARBA00001946"/>
    </source>
</evidence>
<proteinExistence type="predicted"/>
<comment type="caution">
    <text evidence="4">The sequence shown here is derived from an EMBL/GenBank/DDBJ whole genome shotgun (WGS) entry which is preliminary data.</text>
</comment>
<dbReference type="PROSITE" id="PS51462">
    <property type="entry name" value="NUDIX"/>
    <property type="match status" value="1"/>
</dbReference>
<evidence type="ECO:0000256" key="2">
    <source>
        <dbReference type="ARBA" id="ARBA00022801"/>
    </source>
</evidence>
<dbReference type="Pfam" id="PF00293">
    <property type="entry name" value="NUDIX"/>
    <property type="match status" value="1"/>
</dbReference>
<accession>A0A1F4T8C0</accession>
<dbReference type="FunFam" id="3.90.79.10:FF:000024">
    <property type="entry name" value="ADP-ribose pyrophosphatase"/>
    <property type="match status" value="1"/>
</dbReference>
<gene>
    <name evidence="4" type="ORF">A3K49_07605</name>
</gene>
<reference evidence="4 5" key="1">
    <citation type="journal article" date="2016" name="Nat. Commun.">
        <title>Thousands of microbial genomes shed light on interconnected biogeochemical processes in an aquifer system.</title>
        <authorList>
            <person name="Anantharaman K."/>
            <person name="Brown C.T."/>
            <person name="Hug L.A."/>
            <person name="Sharon I."/>
            <person name="Castelle C.J."/>
            <person name="Probst A.J."/>
            <person name="Thomas B.C."/>
            <person name="Singh A."/>
            <person name="Wilkins M.J."/>
            <person name="Karaoz U."/>
            <person name="Brodie E.L."/>
            <person name="Williams K.H."/>
            <person name="Hubbard S.S."/>
            <person name="Banfield J.F."/>
        </authorList>
    </citation>
    <scope>NUCLEOTIDE SEQUENCE [LARGE SCALE GENOMIC DNA]</scope>
</reference>